<keyword evidence="8" id="KW-1185">Reference proteome</keyword>
<dbReference type="OrthoDB" id="1915122at2759"/>
<dbReference type="AlphaFoldDB" id="A0A9P3LF59"/>
<gene>
    <name evidence="7" type="ORF">PsYK624_078420</name>
</gene>
<name>A0A9P3LF59_9APHY</name>
<feature type="transmembrane region" description="Helical" evidence="5">
    <location>
        <begin position="51"/>
        <end position="69"/>
    </location>
</feature>
<dbReference type="InterPro" id="IPR007667">
    <property type="entry name" value="Hypoxia_induced_domain"/>
</dbReference>
<feature type="transmembrane region" description="Helical" evidence="5">
    <location>
        <begin position="21"/>
        <end position="39"/>
    </location>
</feature>
<dbReference type="Proteomes" id="UP000703269">
    <property type="component" value="Unassembled WGS sequence"/>
</dbReference>
<evidence type="ECO:0000256" key="5">
    <source>
        <dbReference type="SAM" id="Phobius"/>
    </source>
</evidence>
<comment type="caution">
    <text evidence="7">The sequence shown here is derived from an EMBL/GenBank/DDBJ whole genome shotgun (WGS) entry which is preliminary data.</text>
</comment>
<evidence type="ECO:0000256" key="4">
    <source>
        <dbReference type="ARBA" id="ARBA00023136"/>
    </source>
</evidence>
<protein>
    <recommendedName>
        <fullName evidence="6">HIG1 domain-containing protein</fullName>
    </recommendedName>
</protein>
<feature type="transmembrane region" description="Helical" evidence="5">
    <location>
        <begin position="118"/>
        <end position="137"/>
    </location>
</feature>
<organism evidence="7 8">
    <name type="scientific">Phanerochaete sordida</name>
    <dbReference type="NCBI Taxonomy" id="48140"/>
    <lineage>
        <taxon>Eukaryota</taxon>
        <taxon>Fungi</taxon>
        <taxon>Dikarya</taxon>
        <taxon>Basidiomycota</taxon>
        <taxon>Agaricomycotina</taxon>
        <taxon>Agaricomycetes</taxon>
        <taxon>Polyporales</taxon>
        <taxon>Phanerochaetaceae</taxon>
        <taxon>Phanerochaete</taxon>
    </lineage>
</organism>
<evidence type="ECO:0000256" key="2">
    <source>
        <dbReference type="ARBA" id="ARBA00022692"/>
    </source>
</evidence>
<evidence type="ECO:0000256" key="3">
    <source>
        <dbReference type="ARBA" id="ARBA00022989"/>
    </source>
</evidence>
<dbReference type="EMBL" id="BPQB01000022">
    <property type="protein sequence ID" value="GJE91692.1"/>
    <property type="molecule type" value="Genomic_DNA"/>
</dbReference>
<keyword evidence="3 5" id="KW-1133">Transmembrane helix</keyword>
<evidence type="ECO:0000259" key="6">
    <source>
        <dbReference type="PROSITE" id="PS51503"/>
    </source>
</evidence>
<accession>A0A9P3LF59</accession>
<dbReference type="GO" id="GO:0033617">
    <property type="term" value="P:mitochondrial respiratory chain complex IV assembly"/>
    <property type="evidence" value="ECO:0007669"/>
    <property type="project" value="TreeGrafter"/>
</dbReference>
<proteinExistence type="predicted"/>
<evidence type="ECO:0000256" key="1">
    <source>
        <dbReference type="ARBA" id="ARBA00004173"/>
    </source>
</evidence>
<dbReference type="InterPro" id="IPR040153">
    <property type="entry name" value="Rcf2"/>
</dbReference>
<dbReference type="PANTHER" id="PTHR28018">
    <property type="entry name" value="RESPIRATORY SUPERCOMPLEX FACTOR 2, MITOCHONDRIAL"/>
    <property type="match status" value="1"/>
</dbReference>
<dbReference type="GO" id="GO:0005739">
    <property type="term" value="C:mitochondrion"/>
    <property type="evidence" value="ECO:0007669"/>
    <property type="project" value="UniProtKB-SubCell"/>
</dbReference>
<evidence type="ECO:0000313" key="8">
    <source>
        <dbReference type="Proteomes" id="UP000703269"/>
    </source>
</evidence>
<evidence type="ECO:0000313" key="7">
    <source>
        <dbReference type="EMBL" id="GJE91692.1"/>
    </source>
</evidence>
<dbReference type="PANTHER" id="PTHR28018:SF3">
    <property type="entry name" value="RESPIRATORY SUPERCOMPLEX FACTOR 2, MITOCHONDRIAL"/>
    <property type="match status" value="1"/>
</dbReference>
<keyword evidence="4 5" id="KW-0472">Membrane</keyword>
<dbReference type="PROSITE" id="PS51503">
    <property type="entry name" value="HIG1"/>
    <property type="match status" value="1"/>
</dbReference>
<reference evidence="7 8" key="1">
    <citation type="submission" date="2021-08" db="EMBL/GenBank/DDBJ databases">
        <title>Draft Genome Sequence of Phanerochaete sordida strain YK-624.</title>
        <authorList>
            <person name="Mori T."/>
            <person name="Dohra H."/>
            <person name="Suzuki T."/>
            <person name="Kawagishi H."/>
            <person name="Hirai H."/>
        </authorList>
    </citation>
    <scope>NUCLEOTIDE SEQUENCE [LARGE SCALE GENOMIC DNA]</scope>
    <source>
        <strain evidence="7 8">YK-624</strain>
    </source>
</reference>
<comment type="subcellular location">
    <subcellularLocation>
        <location evidence="1">Mitochondrion</location>
    </subcellularLocation>
</comment>
<keyword evidence="2 5" id="KW-0812">Transmembrane</keyword>
<sequence>MVLISQEQADAQYNATVKGGVRGFLGGSVVAGAGSYYFQRTSPYYRQLPPSLKALGAIMVVVPSFVISAEHAGLQYERAQWTGAGQAELVRRDVREEERWRALTVGQKAQDLAARYQYGLVIGGWAAALFGSFYFISKNPYQTLPQKVVQARLVAQGTTLTMLLGAGFLAHQRNKRIEGRDDGTDHSWRDIIDGQGALKQ</sequence>
<feature type="domain" description="HIG1" evidence="6">
    <location>
        <begin position="90"/>
        <end position="181"/>
    </location>
</feature>
<feature type="transmembrane region" description="Helical" evidence="5">
    <location>
        <begin position="149"/>
        <end position="170"/>
    </location>
</feature>